<evidence type="ECO:0008006" key="7">
    <source>
        <dbReference type="Google" id="ProtNLM"/>
    </source>
</evidence>
<dbReference type="InterPro" id="IPR032675">
    <property type="entry name" value="LRR_dom_sf"/>
</dbReference>
<feature type="region of interest" description="Disordered" evidence="4">
    <location>
        <begin position="17"/>
        <end position="42"/>
    </location>
</feature>
<dbReference type="GO" id="GO:0005634">
    <property type="term" value="C:nucleus"/>
    <property type="evidence" value="ECO:0007669"/>
    <property type="project" value="TreeGrafter"/>
</dbReference>
<dbReference type="SMART" id="SM00368">
    <property type="entry name" value="LRR_RI"/>
    <property type="match status" value="7"/>
</dbReference>
<keyword evidence="1" id="KW-0343">GTPase activation</keyword>
<dbReference type="GO" id="GO:0006913">
    <property type="term" value="P:nucleocytoplasmic transport"/>
    <property type="evidence" value="ECO:0007669"/>
    <property type="project" value="TreeGrafter"/>
</dbReference>
<dbReference type="InterPro" id="IPR001611">
    <property type="entry name" value="Leu-rich_rpt"/>
</dbReference>
<dbReference type="AlphaFoldDB" id="A0A8T0DQQ4"/>
<dbReference type="GO" id="GO:0048471">
    <property type="term" value="C:perinuclear region of cytoplasm"/>
    <property type="evidence" value="ECO:0007669"/>
    <property type="project" value="TreeGrafter"/>
</dbReference>
<comment type="caution">
    <text evidence="5">The sequence shown here is derived from an EMBL/GenBank/DDBJ whole genome shotgun (WGS) entry which is preliminary data.</text>
</comment>
<dbReference type="Pfam" id="PF13516">
    <property type="entry name" value="LRR_6"/>
    <property type="match status" value="2"/>
</dbReference>
<protein>
    <recommendedName>
        <fullName evidence="7">Leucine-rich repeat-containing protein 74</fullName>
    </recommendedName>
</protein>
<name>A0A8T0DQQ4_9TREM</name>
<dbReference type="Gene3D" id="3.80.10.10">
    <property type="entry name" value="Ribonuclease Inhibitor"/>
    <property type="match status" value="1"/>
</dbReference>
<keyword evidence="6" id="KW-1185">Reference proteome</keyword>
<reference evidence="5 6" key="1">
    <citation type="submission" date="2019-07" db="EMBL/GenBank/DDBJ databases">
        <title>Annotation for the trematode Paragonimus westermani.</title>
        <authorList>
            <person name="Choi Y.-J."/>
        </authorList>
    </citation>
    <scope>NUCLEOTIDE SEQUENCE [LARGE SCALE GENOMIC DNA]</scope>
    <source>
        <strain evidence="5">180907_Pwestermani</strain>
    </source>
</reference>
<keyword evidence="3" id="KW-0677">Repeat</keyword>
<dbReference type="SUPFAM" id="SSF52047">
    <property type="entry name" value="RNI-like"/>
    <property type="match status" value="1"/>
</dbReference>
<evidence type="ECO:0000256" key="1">
    <source>
        <dbReference type="ARBA" id="ARBA00022468"/>
    </source>
</evidence>
<evidence type="ECO:0000256" key="3">
    <source>
        <dbReference type="ARBA" id="ARBA00022737"/>
    </source>
</evidence>
<organism evidence="5 6">
    <name type="scientific">Paragonimus westermani</name>
    <dbReference type="NCBI Taxonomy" id="34504"/>
    <lineage>
        <taxon>Eukaryota</taxon>
        <taxon>Metazoa</taxon>
        <taxon>Spiralia</taxon>
        <taxon>Lophotrochozoa</taxon>
        <taxon>Platyhelminthes</taxon>
        <taxon>Trematoda</taxon>
        <taxon>Digenea</taxon>
        <taxon>Plagiorchiida</taxon>
        <taxon>Troglotremata</taxon>
        <taxon>Troglotrematidae</taxon>
        <taxon>Paragonimus</taxon>
    </lineage>
</organism>
<dbReference type="Proteomes" id="UP000699462">
    <property type="component" value="Unassembled WGS sequence"/>
</dbReference>
<dbReference type="InterPro" id="IPR027038">
    <property type="entry name" value="RanGap"/>
</dbReference>
<feature type="compositionally biased region" description="Low complexity" evidence="4">
    <location>
        <begin position="18"/>
        <end position="41"/>
    </location>
</feature>
<dbReference type="GO" id="GO:0005096">
    <property type="term" value="F:GTPase activator activity"/>
    <property type="evidence" value="ECO:0007669"/>
    <property type="project" value="UniProtKB-KW"/>
</dbReference>
<keyword evidence="2" id="KW-0433">Leucine-rich repeat</keyword>
<accession>A0A8T0DQQ4</accession>
<gene>
    <name evidence="5" type="ORF">P879_00538</name>
</gene>
<evidence type="ECO:0000256" key="4">
    <source>
        <dbReference type="SAM" id="MobiDB-lite"/>
    </source>
</evidence>
<dbReference type="PANTHER" id="PTHR24113">
    <property type="entry name" value="RAN GTPASE-ACTIVATING PROTEIN 1"/>
    <property type="match status" value="1"/>
</dbReference>
<dbReference type="GO" id="GO:0005829">
    <property type="term" value="C:cytosol"/>
    <property type="evidence" value="ECO:0007669"/>
    <property type="project" value="TreeGrafter"/>
</dbReference>
<dbReference type="OrthoDB" id="76105at2759"/>
<sequence length="413" mass="45573">RTSSELSSVQRCSCSDLTASNNQASSSNSPSPSTPDESTSEIPLGSLTVVQYKYCQECLRMGVHPSGKYLSAMTDTFSRSFKQGIENEQCNQIHEFSDEQKCSQERKKYAEEDYLSNTLDLKPFTFGTRGTQALCTTLMHFPGCACVNLSGNLITESTLHNLAQNIQKLEHLKHLELSNTGLGACDPQLLCRLIQNASNLEYIDLSHNTIKDSVADSILDCLQQLRWIKNIQLHHNLLGTSAAEGIRKLLASVTSLKILNCSWNQFREDAVASLVSGMKDNYGLEELMLAWNGLADLGALAIGNALKYMSQLKLLSLEANRIGTLGLVGLFVGLAESGSLAELYLGHNPISEQTAIKAVEALAYGMSHTQLMVLEITTNNFSQTMDVALKDLRKRRPKFKFAYGYPDNCHRSK</sequence>
<proteinExistence type="predicted"/>
<feature type="non-terminal residue" evidence="5">
    <location>
        <position position="1"/>
    </location>
</feature>
<evidence type="ECO:0000313" key="5">
    <source>
        <dbReference type="EMBL" id="KAF8570083.1"/>
    </source>
</evidence>
<evidence type="ECO:0000313" key="6">
    <source>
        <dbReference type="Proteomes" id="UP000699462"/>
    </source>
</evidence>
<dbReference type="GO" id="GO:0031267">
    <property type="term" value="F:small GTPase binding"/>
    <property type="evidence" value="ECO:0007669"/>
    <property type="project" value="TreeGrafter"/>
</dbReference>
<dbReference type="PANTHER" id="PTHR24113:SF12">
    <property type="entry name" value="RAN GTPASE-ACTIVATING PROTEIN 1"/>
    <property type="match status" value="1"/>
</dbReference>
<dbReference type="EMBL" id="JTDF01001399">
    <property type="protein sequence ID" value="KAF8570083.1"/>
    <property type="molecule type" value="Genomic_DNA"/>
</dbReference>
<evidence type="ECO:0000256" key="2">
    <source>
        <dbReference type="ARBA" id="ARBA00022614"/>
    </source>
</evidence>